<dbReference type="SUPFAM" id="SSF49299">
    <property type="entry name" value="PKD domain"/>
    <property type="match status" value="1"/>
</dbReference>
<dbReference type="Pfam" id="PF13585">
    <property type="entry name" value="CHU_C"/>
    <property type="match status" value="1"/>
</dbReference>
<reference evidence="2 3" key="1">
    <citation type="submission" date="2024-06" db="EMBL/GenBank/DDBJ databases">
        <title>Pontibacter populi HYL7-15.</title>
        <authorList>
            <person name="Kim M.K."/>
        </authorList>
    </citation>
    <scope>NUCLEOTIDE SEQUENCE [LARGE SCALE GENOMIC DNA]</scope>
    <source>
        <strain evidence="2 3">HYL7-15</strain>
    </source>
</reference>
<dbReference type="InterPro" id="IPR035986">
    <property type="entry name" value="PKD_dom_sf"/>
</dbReference>
<comment type="caution">
    <text evidence="2">The sequence shown here is derived from an EMBL/GenBank/DDBJ whole genome shotgun (WGS) entry which is preliminary data.</text>
</comment>
<organism evidence="2 3">
    <name type="scientific">Pontibacter populi</name>
    <dbReference type="NCBI Taxonomy" id="890055"/>
    <lineage>
        <taxon>Bacteria</taxon>
        <taxon>Pseudomonadati</taxon>
        <taxon>Bacteroidota</taxon>
        <taxon>Cytophagia</taxon>
        <taxon>Cytophagales</taxon>
        <taxon>Hymenobacteraceae</taxon>
        <taxon>Pontibacter</taxon>
    </lineage>
</organism>
<dbReference type="Gene3D" id="2.60.40.10">
    <property type="entry name" value="Immunoglobulins"/>
    <property type="match status" value="1"/>
</dbReference>
<feature type="chain" id="PRO_5046277811" evidence="1">
    <location>
        <begin position="21"/>
        <end position="639"/>
    </location>
</feature>
<dbReference type="InterPro" id="IPR036116">
    <property type="entry name" value="FN3_sf"/>
</dbReference>
<name>A0ABV1RR56_9BACT</name>
<dbReference type="InterPro" id="IPR013783">
    <property type="entry name" value="Ig-like_fold"/>
</dbReference>
<gene>
    <name evidence="2" type="ORF">ABS362_04920</name>
</gene>
<dbReference type="RefSeq" id="WP_350411209.1">
    <property type="nucleotide sequence ID" value="NZ_JBEOKT010000003.1"/>
</dbReference>
<evidence type="ECO:0000313" key="3">
    <source>
        <dbReference type="Proteomes" id="UP001476807"/>
    </source>
</evidence>
<sequence length="639" mass="70063">MKKRLFLFLVLLLIGFVANAQQRCFKAYADPNYIIEITSFCVGQTVYFKDCGGVDADKEYYDYDSRNGLDFSTEEAKQKSYKFTFPGPVTVTQFGNLEGVSESFERTFEVVDTPLPSFTTTACANRTFTIQITDSSYDFYIVRFGDNQSKVVYNTATGIPPIVHTYTKNGPHEISVTGGYAGGTCTSPVARQTINDLPAYSSLVITLLKVQTQNATAGRIDFTFSNLLQGYNYTLKSKTEQETNYKTVAAIALTQTNFTLNNTNTAAPTEYILEATDACGSVLPASSKVYNIPLTTSGGNEQVTISWESKTGQNKQYELYRNGTLLQTLPGTIVTYTDTDVRCGQQVCYEVKAISTDGKTTSASAQSCLSVTSTIVPPAGNLFSTFNLQNEVELTFQLPEGETIKSAKYQRSVNGGDFTDLTTSPQQMLSDKPGTATAVCYRASFTNPCNITAPVSSPSCPIIFTVKQNPDETANLTWTNYTSFPDGAAGYSLETLDESGNVLRTVTVRGNTHTVQLADEQEQVFRYRIKATSNSNAITYSNNETIKLEYALYVPSGFTPNGDGLNDLFEVKGKRFDGFSIRVISGSGQVVYSSEDRTTGWDGTYNGKPQPTGVYAYEVILKLQDGTTKRRTGTVTLIR</sequence>
<protein>
    <submittedName>
        <fullName evidence="2">Gliding motility-associated C-terminal domain-containing protein</fullName>
    </submittedName>
</protein>
<evidence type="ECO:0000313" key="2">
    <source>
        <dbReference type="EMBL" id="MER2996875.1"/>
    </source>
</evidence>
<keyword evidence="3" id="KW-1185">Reference proteome</keyword>
<dbReference type="InterPro" id="IPR026341">
    <property type="entry name" value="T9SS_type_B"/>
</dbReference>
<evidence type="ECO:0000256" key="1">
    <source>
        <dbReference type="SAM" id="SignalP"/>
    </source>
</evidence>
<dbReference type="NCBIfam" id="TIGR04131">
    <property type="entry name" value="Bac_Flav_CTERM"/>
    <property type="match status" value="1"/>
</dbReference>
<keyword evidence="1" id="KW-0732">Signal</keyword>
<dbReference type="Proteomes" id="UP001476807">
    <property type="component" value="Unassembled WGS sequence"/>
</dbReference>
<accession>A0ABV1RR56</accession>
<feature type="signal peptide" evidence="1">
    <location>
        <begin position="1"/>
        <end position="20"/>
    </location>
</feature>
<proteinExistence type="predicted"/>
<dbReference type="EMBL" id="JBEOKT010000003">
    <property type="protein sequence ID" value="MER2996875.1"/>
    <property type="molecule type" value="Genomic_DNA"/>
</dbReference>
<dbReference type="SUPFAM" id="SSF49265">
    <property type="entry name" value="Fibronectin type III"/>
    <property type="match status" value="1"/>
</dbReference>